<feature type="transmembrane region" description="Helical" evidence="1">
    <location>
        <begin position="39"/>
        <end position="59"/>
    </location>
</feature>
<keyword evidence="1" id="KW-1133">Transmembrane helix</keyword>
<accession>A0A2H3DQY7</accession>
<keyword evidence="3" id="KW-1185">Reference proteome</keyword>
<name>A0A2H3DQY7_ARMGA</name>
<evidence type="ECO:0000313" key="3">
    <source>
        <dbReference type="Proteomes" id="UP000217790"/>
    </source>
</evidence>
<dbReference type="EMBL" id="KZ293649">
    <property type="protein sequence ID" value="PBK97625.1"/>
    <property type="molecule type" value="Genomic_DNA"/>
</dbReference>
<keyword evidence="1" id="KW-0472">Membrane</keyword>
<keyword evidence="1" id="KW-0812">Transmembrane</keyword>
<protein>
    <submittedName>
        <fullName evidence="2">Uncharacterized protein</fullName>
    </submittedName>
</protein>
<reference evidence="3" key="1">
    <citation type="journal article" date="2017" name="Nat. Ecol. Evol.">
        <title>Genome expansion and lineage-specific genetic innovations in the forest pathogenic fungi Armillaria.</title>
        <authorList>
            <person name="Sipos G."/>
            <person name="Prasanna A.N."/>
            <person name="Walter M.C."/>
            <person name="O'Connor E."/>
            <person name="Balint B."/>
            <person name="Krizsan K."/>
            <person name="Kiss B."/>
            <person name="Hess J."/>
            <person name="Varga T."/>
            <person name="Slot J."/>
            <person name="Riley R."/>
            <person name="Boka B."/>
            <person name="Rigling D."/>
            <person name="Barry K."/>
            <person name="Lee J."/>
            <person name="Mihaltcheva S."/>
            <person name="LaButti K."/>
            <person name="Lipzen A."/>
            <person name="Waldron R."/>
            <person name="Moloney N.M."/>
            <person name="Sperisen C."/>
            <person name="Kredics L."/>
            <person name="Vagvoelgyi C."/>
            <person name="Patrignani A."/>
            <person name="Fitzpatrick D."/>
            <person name="Nagy I."/>
            <person name="Doyle S."/>
            <person name="Anderson J.B."/>
            <person name="Grigoriev I.V."/>
            <person name="Gueldener U."/>
            <person name="Muensterkoetter M."/>
            <person name="Nagy L.G."/>
        </authorList>
    </citation>
    <scope>NUCLEOTIDE SEQUENCE [LARGE SCALE GENOMIC DNA]</scope>
    <source>
        <strain evidence="3">Ar21-2</strain>
    </source>
</reference>
<proteinExistence type="predicted"/>
<gene>
    <name evidence="2" type="ORF">ARMGADRAFT_1009594</name>
</gene>
<evidence type="ECO:0000256" key="1">
    <source>
        <dbReference type="SAM" id="Phobius"/>
    </source>
</evidence>
<dbReference type="Proteomes" id="UP000217790">
    <property type="component" value="Unassembled WGS sequence"/>
</dbReference>
<dbReference type="InParanoid" id="A0A2H3DQY7"/>
<evidence type="ECO:0000313" key="2">
    <source>
        <dbReference type="EMBL" id="PBK97625.1"/>
    </source>
</evidence>
<dbReference type="AlphaFoldDB" id="A0A2H3DQY7"/>
<organism evidence="2 3">
    <name type="scientific">Armillaria gallica</name>
    <name type="common">Bulbous honey fungus</name>
    <name type="synonym">Armillaria bulbosa</name>
    <dbReference type="NCBI Taxonomy" id="47427"/>
    <lineage>
        <taxon>Eukaryota</taxon>
        <taxon>Fungi</taxon>
        <taxon>Dikarya</taxon>
        <taxon>Basidiomycota</taxon>
        <taxon>Agaricomycotina</taxon>
        <taxon>Agaricomycetes</taxon>
        <taxon>Agaricomycetidae</taxon>
        <taxon>Agaricales</taxon>
        <taxon>Marasmiineae</taxon>
        <taxon>Physalacriaceae</taxon>
        <taxon>Armillaria</taxon>
    </lineage>
</organism>
<sequence>MARGPRTYRKGTTPTTWLKKLAYLRIPYTRSAVLALRVYATRLIVPVCLLCFRGFVISIT</sequence>